<gene>
    <name evidence="12" type="ORF">SCAR479_11292</name>
</gene>
<feature type="transmembrane region" description="Helical" evidence="9">
    <location>
        <begin position="44"/>
        <end position="65"/>
    </location>
</feature>
<reference evidence="12 13" key="1">
    <citation type="submission" date="2024-02" db="EMBL/GenBank/DDBJ databases">
        <title>First draft genome assembly of two strains of Seiridium cardinale.</title>
        <authorList>
            <person name="Emiliani G."/>
            <person name="Scali E."/>
        </authorList>
    </citation>
    <scope>NUCLEOTIDE SEQUENCE [LARGE SCALE GENOMIC DNA]</scope>
    <source>
        <strain evidence="12 13">BM-138-000479</strain>
    </source>
</reference>
<evidence type="ECO:0000256" key="6">
    <source>
        <dbReference type="ARBA" id="ARBA00022989"/>
    </source>
</evidence>
<keyword evidence="5" id="KW-0067">ATP-binding</keyword>
<dbReference type="InterPro" id="IPR011527">
    <property type="entry name" value="ABC1_TM_dom"/>
</dbReference>
<sequence length="1438" mass="158522">MDPAKGAGRMAKVPEGRTVFKLRGPAVIGCRRDFDFTITFEETVLSVLPSALFVLLAAWRLWTLVKLQPVVQGHAFQYFKLASLLALIALECANLGLVAQQLQRDTVGNRVIAASSLTLIVALQLLLLSYFEHTRSLRPSVLISLYLVPTVLFDIARTRTWWLAFGGHSYTVIFTVKTVLKTAIAAAEAAPKRRWLKDAQSRRSISPEETSGIFSLACLYWLNPLIYMGSRKVLDSNDLYPLDRHLSSERPLPGFRKLHKPLKDDPSSLDLLFRLVRAAGSSLLAPIPPRLLLIGFSFCQPFFIQRLTSFLQEDGKSDKSTGVGLIGASILIYSGLSLSTSMYWYYHYRVLTRLRATLGAVIFEKSLQLPTVDDSVLTIMSMDTNRVYGGLHNVHELWANTVEVALAAWLLERQLGAAFVAPIIVVLVCVGLTTGAGKYAGKWQGDWSTKTQDRVKLTSSMITQIKEVKLSGRSEQIANLVQRLRENELNSGARFRLLGVFSACIAFAPMLLAPVITFAVTNIGHSLDTSQVYASLSYLTLLASPLSQLFQTVPMMLASTASYKRIHSFLAQKARDPDYITPFIIDEEETKMTISLQDVQLGWNEGKWTLSDINLTFPESRLSIISGPVASGKSTLCKSILGEVPFVQGSVKLGAVCQEKIGFCDQTAFLTSASIRDNITGPELFNGPRYESVLRSTLLHADIATFPDKDNTRIGSKGMALSGGQKQRVALARALYLDANLYVLDDPLSGLDTNTADEVVQRLFGPQGFLRENTVIWCTHSTKYLPLAQQVIVLGKDGTVQRCGPPDTATVDASEQNGSDATENDEQGFTAVSPAQTSSTAADDKKLDTTSLRSQHDSQVYVMYFRALGPGIVIFIIVTGTLFGFAWSFGTVWVGFWSRNTFNRPASDSQSFYLGLYALFQVFGIIALAMYCISTTMVMSRRGGSHLHASAVRRLFSLPLSYFSRVDSGVTTNLFSQDMSMLDNNLTFAISNTFLSGFTVIGQLVVVAVATPYVAIGYPFIFGVLYVLQNYYLKTSRQLRLLDLEAKSPLYSKFQEVVAGLISIRAFKWTRDYQQSYDLLLDKSLQPDYLLDLVQQWLSLSLNFIVGLIAVAVTCFATQVSSSSHTGLVGAGLVSLMTLSELVCATVRSWVQLETSLGAVKRLKDFEDISPEKKHANERQPPDEWPSSGLIEIEGVSAGYGDSSDKPLALRDVHLSIPPREKVAIVGRTGSGKSSLLLLLMRLLDPTPETADKVTLDGIQLQQLDREALRQRIIAVPQETIFLAGEESFKDLLDPFKRLSYEQCETALAEVGLKDVVDAMGGLHAAIAKDGLSHGQKQLLSMAVAVARKMHKDQMTTAPRDIEKGRGGGGVLLLDEVTSSVDPETEEKMQEVIFRVFRDYTVISVTHKVGFLDRFDVVYSMTSGALRRVEDVKSLQNI</sequence>
<dbReference type="InterPro" id="IPR003439">
    <property type="entry name" value="ABC_transporter-like_ATP-bd"/>
</dbReference>
<dbReference type="Gene3D" id="1.20.1560.10">
    <property type="entry name" value="ABC transporter type 1, transmembrane domain"/>
    <property type="match status" value="2"/>
</dbReference>
<dbReference type="InterPro" id="IPR003593">
    <property type="entry name" value="AAA+_ATPase"/>
</dbReference>
<dbReference type="PROSITE" id="PS50893">
    <property type="entry name" value="ABC_TRANSPORTER_2"/>
    <property type="match status" value="2"/>
</dbReference>
<proteinExistence type="predicted"/>
<comment type="caution">
    <text evidence="12">The sequence shown here is derived from an EMBL/GenBank/DDBJ whole genome shotgun (WGS) entry which is preliminary data.</text>
</comment>
<evidence type="ECO:0000256" key="3">
    <source>
        <dbReference type="ARBA" id="ARBA00022692"/>
    </source>
</evidence>
<evidence type="ECO:0000256" key="1">
    <source>
        <dbReference type="ARBA" id="ARBA00004141"/>
    </source>
</evidence>
<evidence type="ECO:0000256" key="5">
    <source>
        <dbReference type="ARBA" id="ARBA00022840"/>
    </source>
</evidence>
<dbReference type="InterPro" id="IPR036640">
    <property type="entry name" value="ABC1_TM_sf"/>
</dbReference>
<feature type="transmembrane region" description="Helical" evidence="9">
    <location>
        <begin position="323"/>
        <end position="346"/>
    </location>
</feature>
<keyword evidence="2" id="KW-0813">Transport</keyword>
<dbReference type="PROSITE" id="PS50929">
    <property type="entry name" value="ABC_TM1F"/>
    <property type="match status" value="2"/>
</dbReference>
<feature type="transmembrane region" description="Helical" evidence="9">
    <location>
        <begin position="291"/>
        <end position="311"/>
    </location>
</feature>
<feature type="transmembrane region" description="Helical" evidence="9">
    <location>
        <begin position="495"/>
        <end position="520"/>
    </location>
</feature>
<keyword evidence="7 9" id="KW-0472">Membrane</keyword>
<dbReference type="Proteomes" id="UP001465668">
    <property type="component" value="Unassembled WGS sequence"/>
</dbReference>
<dbReference type="SMART" id="SM00382">
    <property type="entry name" value="AAA"/>
    <property type="match status" value="2"/>
</dbReference>
<dbReference type="PANTHER" id="PTHR24223:SF345">
    <property type="entry name" value="ABC MULTIDRUG TRANSPORTER (EUROFUNG)"/>
    <property type="match status" value="1"/>
</dbReference>
<dbReference type="InterPro" id="IPR027417">
    <property type="entry name" value="P-loop_NTPase"/>
</dbReference>
<feature type="compositionally biased region" description="Polar residues" evidence="8">
    <location>
        <begin position="811"/>
        <end position="821"/>
    </location>
</feature>
<evidence type="ECO:0000313" key="12">
    <source>
        <dbReference type="EMBL" id="KAK9771973.1"/>
    </source>
</evidence>
<feature type="transmembrane region" description="Helical" evidence="9">
    <location>
        <begin position="77"/>
        <end position="99"/>
    </location>
</feature>
<dbReference type="CDD" id="cd18580">
    <property type="entry name" value="ABC_6TM_ABCC_D2"/>
    <property type="match status" value="1"/>
</dbReference>
<keyword evidence="4" id="KW-0547">Nucleotide-binding</keyword>
<name>A0ABR2XDV1_9PEZI</name>
<feature type="transmembrane region" description="Helical" evidence="9">
    <location>
        <begin position="415"/>
        <end position="434"/>
    </location>
</feature>
<dbReference type="Pfam" id="PF00664">
    <property type="entry name" value="ABC_membrane"/>
    <property type="match status" value="2"/>
</dbReference>
<evidence type="ECO:0000256" key="9">
    <source>
        <dbReference type="SAM" id="Phobius"/>
    </source>
</evidence>
<evidence type="ECO:0000256" key="2">
    <source>
        <dbReference type="ARBA" id="ARBA00022448"/>
    </source>
</evidence>
<evidence type="ECO:0000256" key="8">
    <source>
        <dbReference type="SAM" id="MobiDB-lite"/>
    </source>
</evidence>
<dbReference type="Gene3D" id="3.40.50.300">
    <property type="entry name" value="P-loop containing nucleotide triphosphate hydrolases"/>
    <property type="match status" value="2"/>
</dbReference>
<keyword evidence="13" id="KW-1185">Reference proteome</keyword>
<dbReference type="CDD" id="cd18579">
    <property type="entry name" value="ABC_6TM_ABCC_D1"/>
    <property type="match status" value="1"/>
</dbReference>
<dbReference type="InterPro" id="IPR044726">
    <property type="entry name" value="ABCC_6TM_D2"/>
</dbReference>
<dbReference type="PROSITE" id="PS00211">
    <property type="entry name" value="ABC_TRANSPORTER_1"/>
    <property type="match status" value="2"/>
</dbReference>
<organism evidence="12 13">
    <name type="scientific">Seiridium cardinale</name>
    <dbReference type="NCBI Taxonomy" id="138064"/>
    <lineage>
        <taxon>Eukaryota</taxon>
        <taxon>Fungi</taxon>
        <taxon>Dikarya</taxon>
        <taxon>Ascomycota</taxon>
        <taxon>Pezizomycotina</taxon>
        <taxon>Sordariomycetes</taxon>
        <taxon>Xylariomycetidae</taxon>
        <taxon>Amphisphaeriales</taxon>
        <taxon>Sporocadaceae</taxon>
        <taxon>Seiridium</taxon>
    </lineage>
</organism>
<evidence type="ECO:0000259" key="11">
    <source>
        <dbReference type="PROSITE" id="PS50929"/>
    </source>
</evidence>
<keyword evidence="6 9" id="KW-1133">Transmembrane helix</keyword>
<feature type="transmembrane region" description="Helical" evidence="9">
    <location>
        <begin position="914"/>
        <end position="933"/>
    </location>
</feature>
<feature type="domain" description="ABC transmembrane type-1" evidence="11">
    <location>
        <begin position="291"/>
        <end position="558"/>
    </location>
</feature>
<dbReference type="PANTHER" id="PTHR24223">
    <property type="entry name" value="ATP-BINDING CASSETTE SUB-FAMILY C"/>
    <property type="match status" value="1"/>
</dbReference>
<feature type="transmembrane region" description="Helical" evidence="9">
    <location>
        <begin position="1100"/>
        <end position="1121"/>
    </location>
</feature>
<feature type="transmembrane region" description="Helical" evidence="9">
    <location>
        <begin position="986"/>
        <end position="1010"/>
    </location>
</feature>
<feature type="domain" description="ABC transporter" evidence="10">
    <location>
        <begin position="1191"/>
        <end position="1438"/>
    </location>
</feature>
<comment type="subcellular location">
    <subcellularLocation>
        <location evidence="1">Membrane</location>
        <topology evidence="1">Multi-pass membrane protein</topology>
    </subcellularLocation>
</comment>
<dbReference type="InterPro" id="IPR056227">
    <property type="entry name" value="TMD0_ABC"/>
</dbReference>
<protein>
    <submittedName>
        <fullName evidence="12">ABC multidrug transporter</fullName>
    </submittedName>
</protein>
<dbReference type="SUPFAM" id="SSF90123">
    <property type="entry name" value="ABC transporter transmembrane region"/>
    <property type="match status" value="2"/>
</dbReference>
<feature type="transmembrane region" description="Helical" evidence="9">
    <location>
        <begin position="872"/>
        <end position="894"/>
    </location>
</feature>
<accession>A0ABR2XDV1</accession>
<evidence type="ECO:0000259" key="10">
    <source>
        <dbReference type="PROSITE" id="PS50893"/>
    </source>
</evidence>
<evidence type="ECO:0000256" key="4">
    <source>
        <dbReference type="ARBA" id="ARBA00022741"/>
    </source>
</evidence>
<feature type="region of interest" description="Disordered" evidence="8">
    <location>
        <begin position="806"/>
        <end position="848"/>
    </location>
</feature>
<keyword evidence="3 9" id="KW-0812">Transmembrane</keyword>
<evidence type="ECO:0000313" key="13">
    <source>
        <dbReference type="Proteomes" id="UP001465668"/>
    </source>
</evidence>
<dbReference type="Pfam" id="PF24357">
    <property type="entry name" value="TMD0_ABC"/>
    <property type="match status" value="1"/>
</dbReference>
<feature type="transmembrane region" description="Helical" evidence="9">
    <location>
        <begin position="111"/>
        <end position="131"/>
    </location>
</feature>
<dbReference type="InterPro" id="IPR017871">
    <property type="entry name" value="ABC_transporter-like_CS"/>
</dbReference>
<dbReference type="Pfam" id="PF00005">
    <property type="entry name" value="ABC_tran"/>
    <property type="match status" value="2"/>
</dbReference>
<evidence type="ECO:0000256" key="7">
    <source>
        <dbReference type="ARBA" id="ARBA00023136"/>
    </source>
</evidence>
<dbReference type="InterPro" id="IPR050173">
    <property type="entry name" value="ABC_transporter_C-like"/>
</dbReference>
<feature type="transmembrane region" description="Helical" evidence="9">
    <location>
        <begin position="170"/>
        <end position="190"/>
    </location>
</feature>
<dbReference type="EMBL" id="JARVKM010000067">
    <property type="protein sequence ID" value="KAK9771973.1"/>
    <property type="molecule type" value="Genomic_DNA"/>
</dbReference>
<feature type="domain" description="ABC transporter" evidence="10">
    <location>
        <begin position="594"/>
        <end position="822"/>
    </location>
</feature>
<feature type="domain" description="ABC transmembrane type-1" evidence="11">
    <location>
        <begin position="874"/>
        <end position="1155"/>
    </location>
</feature>
<dbReference type="InterPro" id="IPR044746">
    <property type="entry name" value="ABCC_6TM_D1"/>
</dbReference>
<dbReference type="SUPFAM" id="SSF52540">
    <property type="entry name" value="P-loop containing nucleoside triphosphate hydrolases"/>
    <property type="match status" value="2"/>
</dbReference>
<feature type="transmembrane region" description="Helical" evidence="9">
    <location>
        <begin position="1016"/>
        <end position="1033"/>
    </location>
</feature>